<dbReference type="EMBL" id="JALBCA010000056">
    <property type="protein sequence ID" value="KAI2385608.1"/>
    <property type="molecule type" value="Genomic_DNA"/>
</dbReference>
<reference evidence="1" key="1">
    <citation type="journal article" date="2022" name="bioRxiv">
        <title>Population genetic analysis of Ophidiomyces ophidiicola, the causative agent of snake fungal disease, indicates recent introductions to the USA.</title>
        <authorList>
            <person name="Ladner J.T."/>
            <person name="Palmer J.M."/>
            <person name="Ettinger C.L."/>
            <person name="Stajich J.E."/>
            <person name="Farrell T.M."/>
            <person name="Glorioso B.M."/>
            <person name="Lawson B."/>
            <person name="Price S.J."/>
            <person name="Stengle A.G."/>
            <person name="Grear D.A."/>
            <person name="Lorch J.M."/>
        </authorList>
    </citation>
    <scope>NUCLEOTIDE SEQUENCE</scope>
    <source>
        <strain evidence="1">NWHC 24266-5</strain>
    </source>
</reference>
<sequence>MVERIPAPDPRALLPPLLACLPVGFASPQPPPALLPLLSPVLRQRIQLLSSVSPSLSESWIRLLCWDVAKGAEIERIVGEASFEPHPISGEIDIPDDIETRYKRIDHETLRASLLLTVYNLATIYVWCPNDQEPGGSGWKVTEVLPLDLFKHETDSWKTSIAEANDDFPNVTLRGKLAGRVNPSNEHSGLRHDENEQDDDEYWAQYDDNLGRTPMRKHSPAPDRYYTGALKSIDTTLDSLYYSRYDGVQPALDSDDPSVDRNELGDSSFSNEAVANILRQHMARLARQGEQPSTPPGTIDPTLALNHPRPSSASSDGSAAVLKLEQSAESQSLSQVGVREHISCQITSLYRLAKCTGISGEEFAGFVQNELESLGIADRPSQF</sequence>
<name>A0ACB8UVK4_9EURO</name>
<organism evidence="1">
    <name type="scientific">Ophidiomyces ophidiicola</name>
    <dbReference type="NCBI Taxonomy" id="1387563"/>
    <lineage>
        <taxon>Eukaryota</taxon>
        <taxon>Fungi</taxon>
        <taxon>Dikarya</taxon>
        <taxon>Ascomycota</taxon>
        <taxon>Pezizomycotina</taxon>
        <taxon>Eurotiomycetes</taxon>
        <taxon>Eurotiomycetidae</taxon>
        <taxon>Onygenales</taxon>
        <taxon>Onygenaceae</taxon>
        <taxon>Ophidiomyces</taxon>
    </lineage>
</organism>
<accession>A0ACB8UVK4</accession>
<comment type="caution">
    <text evidence="1">The sequence shown here is derived from an EMBL/GenBank/DDBJ whole genome shotgun (WGS) entry which is preliminary data.</text>
</comment>
<protein>
    <submittedName>
        <fullName evidence="1">Uncharacterized protein</fullName>
    </submittedName>
</protein>
<proteinExistence type="predicted"/>
<gene>
    <name evidence="1" type="ORF">LOY88_003989</name>
</gene>
<evidence type="ECO:0000313" key="1">
    <source>
        <dbReference type="EMBL" id="KAI2385608.1"/>
    </source>
</evidence>